<reference evidence="2" key="5">
    <citation type="journal article" date="2012" name="Mol. Plant Microbe Interact.">
        <title>pFiD188, the linear virulence plasmid of Rhodococcus fascians D188.</title>
        <authorList>
            <person name="Francis I."/>
            <person name="De Keyser A."/>
            <person name="De Backer P."/>
            <person name="Simon-Mateo C."/>
            <person name="Kalkus J."/>
            <person name="Pertry I."/>
            <person name="Ardiles-Diaz W."/>
            <person name="De Rycke R."/>
            <person name="Vandeputte O.M."/>
            <person name="El Jaziri M."/>
            <person name="Holsters M."/>
            <person name="Vereecke D."/>
        </authorList>
    </citation>
    <scope>NUCLEOTIDE SEQUENCE</scope>
    <source>
        <strain evidence="2">D188</strain>
        <plasmid evidence="2">pFiD188</plasmid>
    </source>
</reference>
<accession>G8JYW9</accession>
<dbReference type="KEGG" id="rfa:A3L23_04968"/>
<dbReference type="AlphaFoldDB" id="G8JYW9"/>
<gene>
    <name evidence="2" type="ORF">pFi_104</name>
</gene>
<organism evidence="2">
    <name type="scientific">Rhodococcoides fascians D188</name>
    <dbReference type="NCBI Taxonomy" id="1051973"/>
    <lineage>
        <taxon>Bacteria</taxon>
        <taxon>Bacillati</taxon>
        <taxon>Actinomycetota</taxon>
        <taxon>Actinomycetes</taxon>
        <taxon>Mycobacteriales</taxon>
        <taxon>Nocardiaceae</taxon>
        <taxon>Rhodococcoides</taxon>
    </lineage>
</organism>
<protein>
    <submittedName>
        <fullName evidence="2">Uncharacterized protein</fullName>
    </submittedName>
</protein>
<reference evidence="2" key="2">
    <citation type="journal article" date="2010" name="Mol. Plant Microbe Interact.">
        <title>Rhodococcus fascians impacts plant development through the dynamic fas-mediated production of a cytokinin mix.</title>
        <authorList>
            <person name="Pertry I."/>
            <person name="Vaclavikova K."/>
            <person name="Gemrotova M."/>
            <person name="Spichal L."/>
            <person name="Galuszka P."/>
            <person name="Depuydt S."/>
            <person name="Temmerman W."/>
            <person name="Stes E."/>
            <person name="De Keyser A."/>
            <person name="Riefler M."/>
            <person name="Biondi S."/>
            <person name="Novak O."/>
            <person name="Schmulling T."/>
            <person name="Strnad M."/>
            <person name="Tarkowski P."/>
            <person name="Holsters M."/>
            <person name="Vereecke D."/>
        </authorList>
    </citation>
    <scope>NUCLEOTIDE SEQUENCE</scope>
    <source>
        <strain evidence="2">D188</strain>
        <plasmid evidence="2">pFiD188</plasmid>
    </source>
</reference>
<dbReference type="RefSeq" id="WP_015586158.1">
    <property type="nucleotide sequence ID" value="NC_021080.1"/>
</dbReference>
<name>G8JYW9_RHOFA</name>
<keyword evidence="2" id="KW-0614">Plasmid</keyword>
<evidence type="ECO:0000313" key="2">
    <source>
        <dbReference type="EMBL" id="AET25240.1"/>
    </source>
</evidence>
<evidence type="ECO:0000256" key="1">
    <source>
        <dbReference type="SAM" id="MobiDB-lite"/>
    </source>
</evidence>
<sequence>MPKTADQADATTREILGPQFTAMRNLVEAAENSRQKAEAVAKAQAEHVDSTAEFIVAYDAAKAAGFTTAQLKKGGYVRPSLKGVAKPATSKKEPTQTPPAETAATGGEPHGHDSGQQNHAAPASEEHRSDHHNEHGEHDAMAS</sequence>
<proteinExistence type="predicted"/>
<dbReference type="EMBL" id="JN093097">
    <property type="protein sequence ID" value="AET25240.1"/>
    <property type="molecule type" value="Genomic_DNA"/>
</dbReference>
<reference evidence="2" key="1">
    <citation type="journal article" date="2009" name="Proc. Natl. Acad. Sci. U.S.A.">
        <title>Identification of Rhodococcus fascians cytokinins and their modus operandi to reshape the plant.</title>
        <authorList>
            <person name="Pertry I."/>
            <person name="Vaclavikova K."/>
            <person name="Depuydt S."/>
            <person name="Galuszka P."/>
            <person name="Spichal L."/>
            <person name="Temmerman W."/>
            <person name="Stes E."/>
            <person name="Schmulling T."/>
            <person name="Kakimoto T."/>
            <person name="Van Montagu M.C."/>
            <person name="Strnad M."/>
            <person name="Holsters M."/>
            <person name="Tarkowski P."/>
            <person name="Vereecke D."/>
        </authorList>
    </citation>
    <scope>NUCLEOTIDE SEQUENCE</scope>
    <source>
        <strain evidence="2">D188</strain>
        <plasmid evidence="2">pFiD188</plasmid>
    </source>
</reference>
<geneLocation type="plasmid" evidence="2">
    <name>pFiD188</name>
</geneLocation>
<feature type="compositionally biased region" description="Basic and acidic residues" evidence="1">
    <location>
        <begin position="124"/>
        <end position="143"/>
    </location>
</feature>
<reference evidence="2" key="3">
    <citation type="journal article" date="2011" name="Annu. Rev. Phytopathol.">
        <title>A successful bacterial coup d'etat: how Rhodococcus fascians redirects plant development.</title>
        <authorList>
            <person name="Stes E."/>
            <person name="Vandeputte O.M."/>
            <person name="El Jaziri M."/>
            <person name="Holsters M."/>
            <person name="Vereecke D."/>
        </authorList>
    </citation>
    <scope>NUCLEOTIDE SEQUENCE</scope>
    <source>
        <strain evidence="2">D188</strain>
        <plasmid evidence="2">pFiD188</plasmid>
    </source>
</reference>
<dbReference type="PATRIC" id="fig|1051973.4.peg.5012"/>
<feature type="compositionally biased region" description="Low complexity" evidence="1">
    <location>
        <begin position="98"/>
        <end position="107"/>
    </location>
</feature>
<reference evidence="2" key="4">
    <citation type="submission" date="2011-06" db="EMBL/GenBank/DDBJ databases">
        <authorList>
            <person name="Vereecke D.M."/>
        </authorList>
    </citation>
    <scope>NUCLEOTIDE SEQUENCE</scope>
    <source>
        <strain evidence="2">D188</strain>
        <plasmid evidence="2">pFiD188</plasmid>
    </source>
</reference>
<feature type="region of interest" description="Disordered" evidence="1">
    <location>
        <begin position="73"/>
        <end position="143"/>
    </location>
</feature>